<name>A0A2Y9A0R0_9MICO</name>
<feature type="signal peptide" evidence="1">
    <location>
        <begin position="1"/>
        <end position="26"/>
    </location>
</feature>
<dbReference type="Proteomes" id="UP000250222">
    <property type="component" value="Unassembled WGS sequence"/>
</dbReference>
<dbReference type="PROSITE" id="PS51257">
    <property type="entry name" value="PROKAR_LIPOPROTEIN"/>
    <property type="match status" value="1"/>
</dbReference>
<dbReference type="EMBL" id="UETB01000001">
    <property type="protein sequence ID" value="SSA37118.1"/>
    <property type="molecule type" value="Genomic_DNA"/>
</dbReference>
<keyword evidence="3" id="KW-1185">Reference proteome</keyword>
<sequence>MGSVRRRRVLVSAVSVLLLASCGAAGGVRTAEAAGHVALIKGMDVSGADAAWFGTLGVNENGCLGLVGSHGEPATVVIWPSGTRLDDDGNVLDDRGRAIQIGDAVEAGGGEEPFVASYPEQAELCLDEPTDDDAVVIVLWTVTRASEPA</sequence>
<reference evidence="2 3" key="1">
    <citation type="submission" date="2016-10" db="EMBL/GenBank/DDBJ databases">
        <authorList>
            <person name="Cai Z."/>
        </authorList>
    </citation>
    <scope>NUCLEOTIDE SEQUENCE [LARGE SCALE GENOMIC DNA]</scope>
    <source>
        <strain evidence="2 3">CGMCC 1.10826</strain>
    </source>
</reference>
<organism evidence="2 3">
    <name type="scientific">Georgenia satyanarayanai</name>
    <dbReference type="NCBI Taxonomy" id="860221"/>
    <lineage>
        <taxon>Bacteria</taxon>
        <taxon>Bacillati</taxon>
        <taxon>Actinomycetota</taxon>
        <taxon>Actinomycetes</taxon>
        <taxon>Micrococcales</taxon>
        <taxon>Bogoriellaceae</taxon>
        <taxon>Georgenia</taxon>
    </lineage>
</organism>
<evidence type="ECO:0000313" key="3">
    <source>
        <dbReference type="Proteomes" id="UP000250222"/>
    </source>
</evidence>
<accession>A0A2Y9A0R0</accession>
<evidence type="ECO:0000256" key="1">
    <source>
        <dbReference type="SAM" id="SignalP"/>
    </source>
</evidence>
<protein>
    <recommendedName>
        <fullName evidence="4">Lipoprotein</fullName>
    </recommendedName>
</protein>
<evidence type="ECO:0000313" key="2">
    <source>
        <dbReference type="EMBL" id="SSA37118.1"/>
    </source>
</evidence>
<keyword evidence="1" id="KW-0732">Signal</keyword>
<dbReference type="AlphaFoldDB" id="A0A2Y9A0R0"/>
<proteinExistence type="predicted"/>
<evidence type="ECO:0008006" key="4">
    <source>
        <dbReference type="Google" id="ProtNLM"/>
    </source>
</evidence>
<feature type="chain" id="PRO_5039011958" description="Lipoprotein" evidence="1">
    <location>
        <begin position="27"/>
        <end position="149"/>
    </location>
</feature>
<gene>
    <name evidence="2" type="ORF">SAMN05216184_101738</name>
</gene>